<dbReference type="EMBL" id="JAULBC010000002">
    <property type="protein sequence ID" value="MEX6687027.1"/>
    <property type="molecule type" value="Genomic_DNA"/>
</dbReference>
<sequence length="155" mass="17202">MKKIVSAIIGVIICSYCYSQEQPAYDQAIGLKFLSGVSITYKKFVTEKNAIEAQANFWNRGYRLVGLYEFHFYDFDVEGLSWYVGPGVHVGSWSNSYAKDSGSKADIGIDGVIGMDYKFKNLPLNLSADWQPSLSLIGSNGFSPSYGGIAIRYTF</sequence>
<evidence type="ECO:0000313" key="2">
    <source>
        <dbReference type="Proteomes" id="UP001560573"/>
    </source>
</evidence>
<organism evidence="1 2">
    <name type="scientific">Danxiaibacter flavus</name>
    <dbReference type="NCBI Taxonomy" id="3049108"/>
    <lineage>
        <taxon>Bacteria</taxon>
        <taxon>Pseudomonadati</taxon>
        <taxon>Bacteroidota</taxon>
        <taxon>Chitinophagia</taxon>
        <taxon>Chitinophagales</taxon>
        <taxon>Chitinophagaceae</taxon>
        <taxon>Danxiaibacter</taxon>
    </lineage>
</organism>
<protein>
    <recommendedName>
        <fullName evidence="3">DUF3575 domain-containing protein</fullName>
    </recommendedName>
</protein>
<proteinExistence type="predicted"/>
<evidence type="ECO:0008006" key="3">
    <source>
        <dbReference type="Google" id="ProtNLM"/>
    </source>
</evidence>
<dbReference type="Proteomes" id="UP001560573">
    <property type="component" value="Unassembled WGS sequence"/>
</dbReference>
<reference evidence="1 2" key="1">
    <citation type="submission" date="2023-07" db="EMBL/GenBank/DDBJ databases">
        <authorList>
            <person name="Lian W.-H."/>
        </authorList>
    </citation>
    <scope>NUCLEOTIDE SEQUENCE [LARGE SCALE GENOMIC DNA]</scope>
    <source>
        <strain evidence="1 2">SYSU DXS3180</strain>
    </source>
</reference>
<comment type="caution">
    <text evidence="1">The sequence shown here is derived from an EMBL/GenBank/DDBJ whole genome shotgun (WGS) entry which is preliminary data.</text>
</comment>
<gene>
    <name evidence="1" type="ORF">QTN47_05955</name>
</gene>
<accession>A0ABV3ZAX6</accession>
<evidence type="ECO:0000313" key="1">
    <source>
        <dbReference type="EMBL" id="MEX6687027.1"/>
    </source>
</evidence>
<name>A0ABV3ZAX6_9BACT</name>
<keyword evidence="2" id="KW-1185">Reference proteome</keyword>
<dbReference type="RefSeq" id="WP_369328430.1">
    <property type="nucleotide sequence ID" value="NZ_JAULBC010000002.1"/>
</dbReference>